<protein>
    <submittedName>
        <fullName evidence="1">ORF11</fullName>
    </submittedName>
</protein>
<proteinExistence type="predicted"/>
<organism evidence="1">
    <name type="scientific">Malaco herpesvirus 2</name>
    <dbReference type="NCBI Taxonomy" id="3031798"/>
    <lineage>
        <taxon>Viruses</taxon>
        <taxon>Duplodnaviria</taxon>
        <taxon>Heunggongvirae</taxon>
        <taxon>Peploviricota</taxon>
        <taxon>Herviviricetes</taxon>
        <taxon>Herpesvirales</taxon>
        <taxon>Malacoherpesviridae</taxon>
    </lineage>
</organism>
<reference evidence="1" key="1">
    <citation type="journal article" date="2023" name="Front. Mar. Sci.">
        <title>Tracing the invertebrate herpesviruses in the global sequence datasets.</title>
        <authorList>
            <person name="Rosani U."/>
            <person name="Gaia M."/>
            <person name="Delmont T.O."/>
            <person name="Krupovic M."/>
        </authorList>
    </citation>
    <scope>NUCLEOTIDE SEQUENCE</scope>
    <source>
        <strain evidence="1">MalacoHV2/Med/2018 153</strain>
    </source>
</reference>
<sequence>MVRVKYVGIYFVNKNDIEPMFKKNKIIQPIRIESYTFTFDCDKSKYPVILHKEIHKRDLDSGNSHDQIDKIWNNYTSSDESHFPIIYVVLWYRDNPYFLEIHKLFTKAKNKYQSSVIIQNTHTIGFPEKIIFLYRRKILIKKTLDSNDNGKYYDTHVKQIADYYDKISCDDILDTVSLTEIKNNGIMCNFSLQNISIFIQNLYHFNELTFNRVEGVKYHPYNEIKKPLIGKAKFLKYRTLIDVIPLYIKMGCTIIDDYTILVNISDFQNSKFENELRVMGQEIHPNVRNRFLKLNIGRCLSFVVNKRSDDISLIHQSNDVIELLHSLGPERANELWCSFSDHNKLKQLFGLRINNNQYNRNSIKMKVLWNTMVDECIFNERKVSSYKKLCMRNSDRIMRFARRTDNLNDKQQRYIHMSYIQAYFTNLGNINNDEYIEGFFETITKLIFTHIPRWIPNCVL</sequence>
<dbReference type="EMBL" id="BK063060">
    <property type="protein sequence ID" value="DBA11551.1"/>
    <property type="molecule type" value="Genomic_DNA"/>
</dbReference>
<evidence type="ECO:0000313" key="1">
    <source>
        <dbReference type="EMBL" id="DBA11551.1"/>
    </source>
</evidence>
<reference evidence="1" key="2">
    <citation type="submission" date="2023-01" db="EMBL/GenBank/DDBJ databases">
        <authorList>
            <person name="Rosani U."/>
            <person name="Delmont T.O."/>
            <person name="Gaia M."/>
            <person name="Krupovic M."/>
        </authorList>
    </citation>
    <scope>NUCLEOTIDE SEQUENCE</scope>
    <source>
        <strain evidence="1">MalacoHV2/Med/2018 153</strain>
    </source>
</reference>
<name>A0AA48P8W4_9VIRU</name>
<accession>A0AA48P8W4</accession>